<organism evidence="8 9">
    <name type="scientific">Roseibium hamelinense</name>
    <dbReference type="NCBI Taxonomy" id="150831"/>
    <lineage>
        <taxon>Bacteria</taxon>
        <taxon>Pseudomonadati</taxon>
        <taxon>Pseudomonadota</taxon>
        <taxon>Alphaproteobacteria</taxon>
        <taxon>Hyphomicrobiales</taxon>
        <taxon>Stappiaceae</taxon>
        <taxon>Roseibium</taxon>
    </lineage>
</organism>
<dbReference type="InterPro" id="IPR005467">
    <property type="entry name" value="His_kinase_dom"/>
</dbReference>
<dbReference type="InterPro" id="IPR036097">
    <property type="entry name" value="HisK_dim/P_sf"/>
</dbReference>
<dbReference type="AlphaFoldDB" id="A0A562SKR1"/>
<feature type="domain" description="Histidine kinase" evidence="6">
    <location>
        <begin position="12"/>
        <end position="229"/>
    </location>
</feature>
<dbReference type="SUPFAM" id="SSF52172">
    <property type="entry name" value="CheY-like"/>
    <property type="match status" value="1"/>
</dbReference>
<comment type="caution">
    <text evidence="8">The sequence shown here is derived from an EMBL/GenBank/DDBJ whole genome shotgun (WGS) entry which is preliminary data.</text>
</comment>
<gene>
    <name evidence="8" type="ORF">JM93_03837</name>
</gene>
<feature type="modified residue" description="4-aspartylphosphate" evidence="5">
    <location>
        <position position="301"/>
    </location>
</feature>
<dbReference type="EC" id="2.7.13.3" evidence="2"/>
<sequence length="373" mass="39035">MTDHEDADPVTLLAHDLRTPLSAMKLTADLIGAEPLSDRQRERLSLLSDAITSLAAMTTSLIEDGQPGIESRPHAAKTALVLRSAAGLFAPLAEEKGLVFRVDLGSLPHDASVVSAPAVWRVVTTLLDNAIKYTVAGTVTLSARLVEQDGAPADVLIEVSDTGPGIAEIDQARLFRPYVRGSAAQGAIEGAGLGLASALDVAGKMGGQLTLESTEGAGCRFALRVSQVHVCGADTPYLHDDGQSSGAGLQGHVLIVDDNGTNRRLLGALLETFGLTFAEASGGEAALESLRENRFDAVLLDLYMPNISGMEVARKAREVLADQNLPPLIAVTAAIETVSADELKLAGIVQTVSKPLDPANLYAVLKAELNTPR</sequence>
<dbReference type="Proteomes" id="UP000320593">
    <property type="component" value="Unassembled WGS sequence"/>
</dbReference>
<evidence type="ECO:0000259" key="6">
    <source>
        <dbReference type="PROSITE" id="PS50109"/>
    </source>
</evidence>
<proteinExistence type="predicted"/>
<dbReference type="InterPro" id="IPR004358">
    <property type="entry name" value="Sig_transdc_His_kin-like_C"/>
</dbReference>
<dbReference type="InterPro" id="IPR003594">
    <property type="entry name" value="HATPase_dom"/>
</dbReference>
<dbReference type="CDD" id="cd17546">
    <property type="entry name" value="REC_hyHK_CKI1_RcsC-like"/>
    <property type="match status" value="1"/>
</dbReference>
<dbReference type="Pfam" id="PF00512">
    <property type="entry name" value="HisKA"/>
    <property type="match status" value="1"/>
</dbReference>
<evidence type="ECO:0000256" key="2">
    <source>
        <dbReference type="ARBA" id="ARBA00012438"/>
    </source>
</evidence>
<evidence type="ECO:0000256" key="5">
    <source>
        <dbReference type="PROSITE-ProRule" id="PRU00169"/>
    </source>
</evidence>
<comment type="catalytic activity">
    <reaction evidence="1">
        <text>ATP + protein L-histidine = ADP + protein N-phospho-L-histidine.</text>
        <dbReference type="EC" id="2.7.13.3"/>
    </reaction>
</comment>
<evidence type="ECO:0000256" key="1">
    <source>
        <dbReference type="ARBA" id="ARBA00000085"/>
    </source>
</evidence>
<dbReference type="CDD" id="cd00082">
    <property type="entry name" value="HisKA"/>
    <property type="match status" value="1"/>
</dbReference>
<keyword evidence="3 5" id="KW-0597">Phosphoprotein</keyword>
<dbReference type="Gene3D" id="3.40.50.2300">
    <property type="match status" value="1"/>
</dbReference>
<reference evidence="8 9" key="1">
    <citation type="submission" date="2019-07" db="EMBL/GenBank/DDBJ databases">
        <title>Genomic Encyclopedia of Archaeal and Bacterial Type Strains, Phase II (KMG-II): from individual species to whole genera.</title>
        <authorList>
            <person name="Goeker M."/>
        </authorList>
    </citation>
    <scope>NUCLEOTIDE SEQUENCE [LARGE SCALE GENOMIC DNA]</scope>
    <source>
        <strain evidence="8 9">ATCC BAA-252</strain>
    </source>
</reference>
<evidence type="ECO:0000313" key="8">
    <source>
        <dbReference type="EMBL" id="TWI81875.1"/>
    </source>
</evidence>
<dbReference type="SMART" id="SM00448">
    <property type="entry name" value="REC"/>
    <property type="match status" value="1"/>
</dbReference>
<dbReference type="Gene3D" id="1.10.287.130">
    <property type="match status" value="1"/>
</dbReference>
<dbReference type="InterPro" id="IPR001789">
    <property type="entry name" value="Sig_transdc_resp-reg_receiver"/>
</dbReference>
<dbReference type="EMBL" id="VLLF01000010">
    <property type="protein sequence ID" value="TWI81875.1"/>
    <property type="molecule type" value="Genomic_DNA"/>
</dbReference>
<dbReference type="Pfam" id="PF02518">
    <property type="entry name" value="HATPase_c"/>
    <property type="match status" value="1"/>
</dbReference>
<protein>
    <recommendedName>
        <fullName evidence="2">histidine kinase</fullName>
        <ecNumber evidence="2">2.7.13.3</ecNumber>
    </recommendedName>
</protein>
<dbReference type="SMART" id="SM00387">
    <property type="entry name" value="HATPase_c"/>
    <property type="match status" value="1"/>
</dbReference>
<dbReference type="PROSITE" id="PS50110">
    <property type="entry name" value="RESPONSE_REGULATORY"/>
    <property type="match status" value="1"/>
</dbReference>
<dbReference type="PRINTS" id="PR00344">
    <property type="entry name" value="BCTRLSENSOR"/>
</dbReference>
<evidence type="ECO:0000259" key="7">
    <source>
        <dbReference type="PROSITE" id="PS50110"/>
    </source>
</evidence>
<dbReference type="Gene3D" id="3.30.565.10">
    <property type="entry name" value="Histidine kinase-like ATPase, C-terminal domain"/>
    <property type="match status" value="1"/>
</dbReference>
<evidence type="ECO:0000256" key="4">
    <source>
        <dbReference type="ARBA" id="ARBA00023012"/>
    </source>
</evidence>
<keyword evidence="4" id="KW-0902">Two-component regulatory system</keyword>
<dbReference type="InterPro" id="IPR011006">
    <property type="entry name" value="CheY-like_superfamily"/>
</dbReference>
<dbReference type="SUPFAM" id="SSF47384">
    <property type="entry name" value="Homodimeric domain of signal transducing histidine kinase"/>
    <property type="match status" value="1"/>
</dbReference>
<dbReference type="PANTHER" id="PTHR45339:SF1">
    <property type="entry name" value="HYBRID SIGNAL TRANSDUCTION HISTIDINE KINASE J"/>
    <property type="match status" value="1"/>
</dbReference>
<dbReference type="InterPro" id="IPR036890">
    <property type="entry name" value="HATPase_C_sf"/>
</dbReference>
<evidence type="ECO:0000313" key="9">
    <source>
        <dbReference type="Proteomes" id="UP000320593"/>
    </source>
</evidence>
<dbReference type="PROSITE" id="PS50109">
    <property type="entry name" value="HIS_KIN"/>
    <property type="match status" value="1"/>
</dbReference>
<keyword evidence="9" id="KW-1185">Reference proteome</keyword>
<accession>A0A562SKR1</accession>
<dbReference type="SUPFAM" id="SSF55874">
    <property type="entry name" value="ATPase domain of HSP90 chaperone/DNA topoisomerase II/histidine kinase"/>
    <property type="match status" value="1"/>
</dbReference>
<dbReference type="Pfam" id="PF00072">
    <property type="entry name" value="Response_reg"/>
    <property type="match status" value="1"/>
</dbReference>
<dbReference type="InterPro" id="IPR003661">
    <property type="entry name" value="HisK_dim/P_dom"/>
</dbReference>
<dbReference type="RefSeq" id="WP_145346492.1">
    <property type="nucleotide sequence ID" value="NZ_SMLY01000072.1"/>
</dbReference>
<feature type="domain" description="Response regulatory" evidence="7">
    <location>
        <begin position="252"/>
        <end position="369"/>
    </location>
</feature>
<dbReference type="GO" id="GO:0000155">
    <property type="term" value="F:phosphorelay sensor kinase activity"/>
    <property type="evidence" value="ECO:0007669"/>
    <property type="project" value="InterPro"/>
</dbReference>
<evidence type="ECO:0000256" key="3">
    <source>
        <dbReference type="ARBA" id="ARBA00022553"/>
    </source>
</evidence>
<name>A0A562SKR1_9HYPH</name>
<dbReference type="OrthoDB" id="9801651at2"/>
<dbReference type="PANTHER" id="PTHR45339">
    <property type="entry name" value="HYBRID SIGNAL TRANSDUCTION HISTIDINE KINASE J"/>
    <property type="match status" value="1"/>
</dbReference>